<dbReference type="CDD" id="cd07992">
    <property type="entry name" value="LPLAT_AAK14816-like"/>
    <property type="match status" value="1"/>
</dbReference>
<keyword evidence="2" id="KW-0812">Transmembrane</keyword>
<feature type="compositionally biased region" description="Basic and acidic residues" evidence="1">
    <location>
        <begin position="576"/>
        <end position="592"/>
    </location>
</feature>
<keyword evidence="2" id="KW-1133">Transmembrane helix</keyword>
<feature type="transmembrane region" description="Helical" evidence="2">
    <location>
        <begin position="498"/>
        <end position="518"/>
    </location>
</feature>
<name>A0A9W7BX76_9STRA</name>
<keyword evidence="5" id="KW-1185">Reference proteome</keyword>
<evidence type="ECO:0000313" key="4">
    <source>
        <dbReference type="EMBL" id="GMH98277.1"/>
    </source>
</evidence>
<keyword evidence="2" id="KW-0472">Membrane</keyword>
<dbReference type="InterPro" id="IPR002123">
    <property type="entry name" value="Plipid/glycerol_acylTrfase"/>
</dbReference>
<dbReference type="OrthoDB" id="2427554at2759"/>
<dbReference type="EMBL" id="BRXY01000513">
    <property type="protein sequence ID" value="GMH98277.1"/>
    <property type="molecule type" value="Genomic_DNA"/>
</dbReference>
<dbReference type="PANTHER" id="PTHR31605:SF0">
    <property type="entry name" value="GLYCEROL-3-PHOSPHATE O-ACYLTRANSFERASE 1"/>
    <property type="match status" value="1"/>
</dbReference>
<dbReference type="AlphaFoldDB" id="A0A9W7BX76"/>
<dbReference type="Proteomes" id="UP001165085">
    <property type="component" value="Unassembled WGS sequence"/>
</dbReference>
<sequence>MAMPDPKLKLPRKPLSYVLAKRIFRFILKVFFRRIDVLNENVVPEDGPIILVGNHANQFIDGMNLVASSNRAISFLIAQKSYDRRYIGDVAKAIGAVPVLRPQDIAFKGAGKILRIEEDVENGTCKMIGDENCQFTKVDIKKGAKIRGKWEGDLLVSEAPTKDNEIMLAPLREPKASVPGGGCDYKILPKIDQKVVFDKVFKVLAKNGTIGIFPEGGSHDQGHLIPLKAGVTIMALGAASQGTPVKIVPCGLTYFHAHRFRSKAVVQYGQPFDPPKDLVELYKTDSRKACGALLEIITKKLMEVTVNTPDYKTNKLLQTVRRLYQPDKLKQLTGRDYMAYSRKFTNGFEKLQNTPQAQALIKEVEEYVNDALSCGWKDKELKLINRIEVSYKYSPLIWGYVLTHMLIVLVAFPLSLPGIVLNFPIMYLSRSKALAMQKKALAASKVKVGAYDVVASEMVKAAGVFVPVFYTVYVVVAAFVADILIDESQPDGYQLLEWIIPLSIFVLLPTFSYYFILLSDHWYFSRKKARAVFFRSNKHCKRLMKTRKTLQTKVRRFVEVHLRENTFAGPYAKGGLKGDRGGREFSREDDRGSGMGTLQEDQEEEEEVPNSGSSMGGEGGRKVYPERVKVEGVA</sequence>
<feature type="domain" description="Phospholipid/glycerol acyltransferase" evidence="3">
    <location>
        <begin position="49"/>
        <end position="255"/>
    </location>
</feature>
<organism evidence="4 5">
    <name type="scientific">Triparma strigata</name>
    <dbReference type="NCBI Taxonomy" id="1606541"/>
    <lineage>
        <taxon>Eukaryota</taxon>
        <taxon>Sar</taxon>
        <taxon>Stramenopiles</taxon>
        <taxon>Ochrophyta</taxon>
        <taxon>Bolidophyceae</taxon>
        <taxon>Parmales</taxon>
        <taxon>Triparmaceae</taxon>
        <taxon>Triparma</taxon>
    </lineage>
</organism>
<accession>A0A9W7BX76</accession>
<feature type="compositionally biased region" description="Basic and acidic residues" evidence="1">
    <location>
        <begin position="619"/>
        <end position="634"/>
    </location>
</feature>
<comment type="caution">
    <text evidence="4">The sequence shown here is derived from an EMBL/GenBank/DDBJ whole genome shotgun (WGS) entry which is preliminary data.</text>
</comment>
<reference evidence="5" key="1">
    <citation type="journal article" date="2023" name="Commun. Biol.">
        <title>Genome analysis of Parmales, the sister group of diatoms, reveals the evolutionary specialization of diatoms from phago-mixotrophs to photoautotrophs.</title>
        <authorList>
            <person name="Ban H."/>
            <person name="Sato S."/>
            <person name="Yoshikawa S."/>
            <person name="Yamada K."/>
            <person name="Nakamura Y."/>
            <person name="Ichinomiya M."/>
            <person name="Sato N."/>
            <person name="Blanc-Mathieu R."/>
            <person name="Endo H."/>
            <person name="Kuwata A."/>
            <person name="Ogata H."/>
        </authorList>
    </citation>
    <scope>NUCLEOTIDE SEQUENCE [LARGE SCALE GENOMIC DNA]</scope>
    <source>
        <strain evidence="5">NIES 3701</strain>
    </source>
</reference>
<dbReference type="GO" id="GO:0008654">
    <property type="term" value="P:phospholipid biosynthetic process"/>
    <property type="evidence" value="ECO:0007669"/>
    <property type="project" value="TreeGrafter"/>
</dbReference>
<dbReference type="SMART" id="SM00563">
    <property type="entry name" value="PlsC"/>
    <property type="match status" value="1"/>
</dbReference>
<protein>
    <recommendedName>
        <fullName evidence="3">Phospholipid/glycerol acyltransferase domain-containing protein</fullName>
    </recommendedName>
</protein>
<dbReference type="SUPFAM" id="SSF69593">
    <property type="entry name" value="Glycerol-3-phosphate (1)-acyltransferase"/>
    <property type="match status" value="2"/>
</dbReference>
<evidence type="ECO:0000256" key="2">
    <source>
        <dbReference type="SAM" id="Phobius"/>
    </source>
</evidence>
<feature type="transmembrane region" description="Helical" evidence="2">
    <location>
        <begin position="397"/>
        <end position="428"/>
    </location>
</feature>
<dbReference type="InterPro" id="IPR052744">
    <property type="entry name" value="GPAT/DAPAT"/>
</dbReference>
<evidence type="ECO:0000259" key="3">
    <source>
        <dbReference type="SMART" id="SM00563"/>
    </source>
</evidence>
<dbReference type="GO" id="GO:0016287">
    <property type="term" value="F:glycerone-phosphate O-acyltransferase activity"/>
    <property type="evidence" value="ECO:0007669"/>
    <property type="project" value="TreeGrafter"/>
</dbReference>
<evidence type="ECO:0000313" key="5">
    <source>
        <dbReference type="Proteomes" id="UP001165085"/>
    </source>
</evidence>
<evidence type="ECO:0000256" key="1">
    <source>
        <dbReference type="SAM" id="MobiDB-lite"/>
    </source>
</evidence>
<dbReference type="PANTHER" id="PTHR31605">
    <property type="entry name" value="GLYCEROL-3-PHOSPHATE O-ACYLTRANSFERASE 1"/>
    <property type="match status" value="1"/>
</dbReference>
<dbReference type="GO" id="GO:0004366">
    <property type="term" value="F:glycerol-3-phosphate O-acyltransferase activity"/>
    <property type="evidence" value="ECO:0007669"/>
    <property type="project" value="TreeGrafter"/>
</dbReference>
<proteinExistence type="predicted"/>
<feature type="transmembrane region" description="Helical" evidence="2">
    <location>
        <begin position="464"/>
        <end position="486"/>
    </location>
</feature>
<feature type="region of interest" description="Disordered" evidence="1">
    <location>
        <begin position="573"/>
        <end position="634"/>
    </location>
</feature>
<gene>
    <name evidence="4" type="ORF">TrST_g981</name>
</gene>